<name>A0AAF0QTP2_SOLVR</name>
<gene>
    <name evidence="1" type="ORF">MTR67_023532</name>
</gene>
<dbReference type="PANTHER" id="PTHR33116:SF85">
    <property type="entry name" value="REVERSE TRANSCRIPTASE ZINC-BINDING DOMAIN-CONTAINING PROTEIN"/>
    <property type="match status" value="1"/>
</dbReference>
<keyword evidence="2" id="KW-1185">Reference proteome</keyword>
<dbReference type="Proteomes" id="UP001234989">
    <property type="component" value="Chromosome 5"/>
</dbReference>
<proteinExistence type="predicted"/>
<evidence type="ECO:0000313" key="2">
    <source>
        <dbReference type="Proteomes" id="UP001234989"/>
    </source>
</evidence>
<dbReference type="AlphaFoldDB" id="A0AAF0QTP2"/>
<accession>A0AAF0QTP2</accession>
<sequence>MGFGQNWLRWIKYCISTVKFSVLMNGAPTGFFNTQRGLRQVLDSLPTYMMTLFPTPARVIKRLDSIRRRFLWHSNKERKGFNLVKWKVVITDKKVGDMGIKNLKVQSMKWLWKFANENQMLRKRVISAKYEGEDMWMTKEVTTPYGVSLWRSIRDMWDEVKSNARIKVVDGSKTRFWKDEWHEKGNLEVLFPDIYNIVLGQHNTIAELWTNQGWSFNFRRQFNDWEIARVAEFLNTVEAFNGLQTGEDVMWWKGNSRGEFKVNSAYKLMDQTN</sequence>
<evidence type="ECO:0000313" key="1">
    <source>
        <dbReference type="EMBL" id="WMV30147.1"/>
    </source>
</evidence>
<dbReference type="PANTHER" id="PTHR33116">
    <property type="entry name" value="REVERSE TRANSCRIPTASE ZINC-BINDING DOMAIN-CONTAINING PROTEIN-RELATED-RELATED"/>
    <property type="match status" value="1"/>
</dbReference>
<reference evidence="1" key="1">
    <citation type="submission" date="2023-08" db="EMBL/GenBank/DDBJ databases">
        <title>A de novo genome assembly of Solanum verrucosum Schlechtendal, a Mexican diploid species geographically isolated from the other diploid A-genome species in potato relatives.</title>
        <authorList>
            <person name="Hosaka K."/>
        </authorList>
    </citation>
    <scope>NUCLEOTIDE SEQUENCE</scope>
    <source>
        <tissue evidence="1">Young leaves</tissue>
    </source>
</reference>
<organism evidence="1 2">
    <name type="scientific">Solanum verrucosum</name>
    <dbReference type="NCBI Taxonomy" id="315347"/>
    <lineage>
        <taxon>Eukaryota</taxon>
        <taxon>Viridiplantae</taxon>
        <taxon>Streptophyta</taxon>
        <taxon>Embryophyta</taxon>
        <taxon>Tracheophyta</taxon>
        <taxon>Spermatophyta</taxon>
        <taxon>Magnoliopsida</taxon>
        <taxon>eudicotyledons</taxon>
        <taxon>Gunneridae</taxon>
        <taxon>Pentapetalae</taxon>
        <taxon>asterids</taxon>
        <taxon>lamiids</taxon>
        <taxon>Solanales</taxon>
        <taxon>Solanaceae</taxon>
        <taxon>Solanoideae</taxon>
        <taxon>Solaneae</taxon>
        <taxon>Solanum</taxon>
    </lineage>
</organism>
<dbReference type="EMBL" id="CP133616">
    <property type="protein sequence ID" value="WMV30147.1"/>
    <property type="molecule type" value="Genomic_DNA"/>
</dbReference>
<protein>
    <submittedName>
        <fullName evidence="1">Uncharacterized protein</fullName>
    </submittedName>
</protein>